<evidence type="ECO:0000256" key="1">
    <source>
        <dbReference type="ARBA" id="ARBA00004116"/>
    </source>
</evidence>
<comment type="subcellular location">
    <subcellularLocation>
        <location evidence="1">Vacuole</location>
    </subcellularLocation>
</comment>
<dbReference type="Pfam" id="PF03088">
    <property type="entry name" value="Str_synth"/>
    <property type="match status" value="1"/>
</dbReference>
<name>A0A8J5KQM1_ZINOF</name>
<organism evidence="6 7">
    <name type="scientific">Zingiber officinale</name>
    <name type="common">Ginger</name>
    <name type="synonym">Amomum zingiber</name>
    <dbReference type="NCBI Taxonomy" id="94328"/>
    <lineage>
        <taxon>Eukaryota</taxon>
        <taxon>Viridiplantae</taxon>
        <taxon>Streptophyta</taxon>
        <taxon>Embryophyta</taxon>
        <taxon>Tracheophyta</taxon>
        <taxon>Spermatophyta</taxon>
        <taxon>Magnoliopsida</taxon>
        <taxon>Liliopsida</taxon>
        <taxon>Zingiberales</taxon>
        <taxon>Zingiberaceae</taxon>
        <taxon>Zingiber</taxon>
    </lineage>
</organism>
<evidence type="ECO:0000313" key="7">
    <source>
        <dbReference type="Proteomes" id="UP000734854"/>
    </source>
</evidence>
<dbReference type="GO" id="GO:0012505">
    <property type="term" value="C:endomembrane system"/>
    <property type="evidence" value="ECO:0007669"/>
    <property type="project" value="TreeGrafter"/>
</dbReference>
<dbReference type="AlphaFoldDB" id="A0A8J5KQM1"/>
<feature type="domain" description="Strictosidine synthase conserved region" evidence="5">
    <location>
        <begin position="153"/>
        <end position="239"/>
    </location>
</feature>
<evidence type="ECO:0000313" key="6">
    <source>
        <dbReference type="EMBL" id="KAG6489529.1"/>
    </source>
</evidence>
<dbReference type="InterPro" id="IPR018119">
    <property type="entry name" value="Strictosidine_synth_cons-reg"/>
</dbReference>
<dbReference type="PANTHER" id="PTHR10426:SF79">
    <property type="entry name" value="PROTEIN STRICTOSIDINE SYNTHASE-LIKE 2"/>
    <property type="match status" value="1"/>
</dbReference>
<evidence type="ECO:0000256" key="2">
    <source>
        <dbReference type="ARBA" id="ARBA00009191"/>
    </source>
</evidence>
<comment type="similarity">
    <text evidence="2">Belongs to the strictosidine synthase family.</text>
</comment>
<dbReference type="InterPro" id="IPR011042">
    <property type="entry name" value="6-blade_b-propeller_TolB-like"/>
</dbReference>
<proteinExistence type="inferred from homology"/>
<dbReference type="GO" id="GO:0016787">
    <property type="term" value="F:hydrolase activity"/>
    <property type="evidence" value="ECO:0007669"/>
    <property type="project" value="TreeGrafter"/>
</dbReference>
<dbReference type="SUPFAM" id="SSF63829">
    <property type="entry name" value="Calcium-dependent phosphotriesterase"/>
    <property type="match status" value="1"/>
</dbReference>
<reference evidence="6 7" key="1">
    <citation type="submission" date="2020-08" db="EMBL/GenBank/DDBJ databases">
        <title>Plant Genome Project.</title>
        <authorList>
            <person name="Zhang R.-G."/>
        </authorList>
    </citation>
    <scope>NUCLEOTIDE SEQUENCE [LARGE SCALE GENOMIC DNA]</scope>
    <source>
        <tissue evidence="6">Rhizome</tissue>
    </source>
</reference>
<keyword evidence="3" id="KW-0926">Vacuole</keyword>
<evidence type="ECO:0000259" key="5">
    <source>
        <dbReference type="Pfam" id="PF03088"/>
    </source>
</evidence>
<dbReference type="Gene3D" id="2.120.10.30">
    <property type="entry name" value="TolB, C-terminal domain"/>
    <property type="match status" value="1"/>
</dbReference>
<dbReference type="GO" id="GO:0005773">
    <property type="term" value="C:vacuole"/>
    <property type="evidence" value="ECO:0007669"/>
    <property type="project" value="UniProtKB-SubCell"/>
</dbReference>
<evidence type="ECO:0000256" key="4">
    <source>
        <dbReference type="ARBA" id="ARBA00023180"/>
    </source>
</evidence>
<sequence>MIARSGCPSQKPEKDVQVRGPGRECEQVCWSRCSDQGAGNITSGVRIYRTGLFKTSCVDQDLHIKEYKSEYVGLDRAIGICGIDLLAELETCKGSKDPKREHVCGRPLGLHFGKQGELYVADAYHGLLVVTAGDKFATPVVTETQGRSLRFTNSLDVDERTGVVYFTDSSKRFQRREFMSAVISGDKTGRLMSFNLVTKEVRVVLDGLSFPNGVALSKDGTFLILAETTTCRVLRYWIQPPADSSSARNGGDIEVVAELPGFPDNIRRSPRGGFWVALHSRRSRFVAWALSVAWIQRLILEFGTQRLGVDLQRVSKMVGRWNGAASAVRVSGEGEVLEVLEGVGDRRMRFISQVEERNGTLWLGSVIMPFAGVYPLAA</sequence>
<keyword evidence="7" id="KW-1185">Reference proteome</keyword>
<dbReference type="PANTHER" id="PTHR10426">
    <property type="entry name" value="STRICTOSIDINE SYNTHASE-RELATED"/>
    <property type="match status" value="1"/>
</dbReference>
<accession>A0A8J5KQM1</accession>
<keyword evidence="4" id="KW-0325">Glycoprotein</keyword>
<gene>
    <name evidence="6" type="ORF">ZIOFF_050803</name>
</gene>
<evidence type="ECO:0000256" key="3">
    <source>
        <dbReference type="ARBA" id="ARBA00022554"/>
    </source>
</evidence>
<protein>
    <recommendedName>
        <fullName evidence="5">Strictosidine synthase conserved region domain-containing protein</fullName>
    </recommendedName>
</protein>
<comment type="caution">
    <text evidence="6">The sequence shown here is derived from an EMBL/GenBank/DDBJ whole genome shotgun (WGS) entry which is preliminary data.</text>
</comment>
<dbReference type="EMBL" id="JACMSC010000014">
    <property type="protein sequence ID" value="KAG6489529.1"/>
    <property type="molecule type" value="Genomic_DNA"/>
</dbReference>
<dbReference type="Proteomes" id="UP000734854">
    <property type="component" value="Unassembled WGS sequence"/>
</dbReference>